<dbReference type="Gene3D" id="1.20.1440.60">
    <property type="entry name" value="23S rRNA-intervening sequence"/>
    <property type="match status" value="1"/>
</dbReference>
<protein>
    <submittedName>
        <fullName evidence="2">Four helix bundle protein</fullName>
    </submittedName>
</protein>
<dbReference type="InterPro" id="IPR012657">
    <property type="entry name" value="23S_rRNA-intervening_sequence"/>
</dbReference>
<dbReference type="EMBL" id="JAFBEB010000010">
    <property type="protein sequence ID" value="MBM7591187.1"/>
    <property type="molecule type" value="Genomic_DNA"/>
</dbReference>
<dbReference type="CDD" id="cd16376">
    <property type="entry name" value="Avd_like"/>
    <property type="match status" value="1"/>
</dbReference>
<dbReference type="InterPro" id="IPR036583">
    <property type="entry name" value="23S_rRNA_IVS_sf"/>
</dbReference>
<accession>A0A938XW06</accession>
<organism evidence="2 3">
    <name type="scientific">Brevibacillus fulvus</name>
    <dbReference type="NCBI Taxonomy" id="1125967"/>
    <lineage>
        <taxon>Bacteria</taxon>
        <taxon>Bacillati</taxon>
        <taxon>Bacillota</taxon>
        <taxon>Bacilli</taxon>
        <taxon>Bacillales</taxon>
        <taxon>Paenibacillaceae</taxon>
        <taxon>Brevibacillus</taxon>
    </lineage>
</organism>
<dbReference type="SUPFAM" id="SSF158446">
    <property type="entry name" value="IVS-encoded protein-like"/>
    <property type="match status" value="1"/>
</dbReference>
<dbReference type="RefSeq" id="WP_007779875.1">
    <property type="nucleotide sequence ID" value="NZ_BAABIN010000012.1"/>
</dbReference>
<dbReference type="Proteomes" id="UP000717624">
    <property type="component" value="Unassembled WGS sequence"/>
</dbReference>
<comment type="caution">
    <text evidence="2">The sequence shown here is derived from an EMBL/GenBank/DDBJ whole genome shotgun (WGS) entry which is preliminary data.</text>
</comment>
<evidence type="ECO:0000259" key="1">
    <source>
        <dbReference type="Pfam" id="PF22296"/>
    </source>
</evidence>
<sequence>MKELLVYKKAEVLLQNVYPIIRNFPNAEKYALALEVKQAFFRLLRNIVLANNIKSRRRLHQEEADAEIKLLLVLFSVAKNQKYISKGKHYELQVKLEEIGRMLGGWMKSS</sequence>
<evidence type="ECO:0000313" key="3">
    <source>
        <dbReference type="Proteomes" id="UP000717624"/>
    </source>
</evidence>
<dbReference type="Pfam" id="PF22296">
    <property type="entry name" value="bAvd"/>
    <property type="match status" value="1"/>
</dbReference>
<dbReference type="NCBIfam" id="NF033474">
    <property type="entry name" value="DivGenRetAVD"/>
    <property type="match status" value="1"/>
</dbReference>
<feature type="domain" description="bAvd-like" evidence="1">
    <location>
        <begin position="5"/>
        <end position="109"/>
    </location>
</feature>
<name>A0A938XW06_9BACL</name>
<dbReference type="InterPro" id="IPR055360">
    <property type="entry name" value="bAvd"/>
</dbReference>
<gene>
    <name evidence="2" type="ORF">JOD01_002814</name>
</gene>
<dbReference type="AlphaFoldDB" id="A0A938XW06"/>
<keyword evidence="3" id="KW-1185">Reference proteome</keyword>
<reference evidence="2" key="1">
    <citation type="submission" date="2021-01" db="EMBL/GenBank/DDBJ databases">
        <title>Genomic Encyclopedia of Type Strains, Phase IV (KMG-IV): sequencing the most valuable type-strain genomes for metagenomic binning, comparative biology and taxonomic classification.</title>
        <authorList>
            <person name="Goeker M."/>
        </authorList>
    </citation>
    <scope>NUCLEOTIDE SEQUENCE</scope>
    <source>
        <strain evidence="2">DSM 25523</strain>
    </source>
</reference>
<evidence type="ECO:0000313" key="2">
    <source>
        <dbReference type="EMBL" id="MBM7591187.1"/>
    </source>
</evidence>
<dbReference type="NCBIfam" id="TIGR02436">
    <property type="entry name" value="four helix bundle protein"/>
    <property type="match status" value="1"/>
</dbReference>
<proteinExistence type="predicted"/>